<dbReference type="PANTHER" id="PTHR34315:SF1">
    <property type="entry name" value="INTRADIOL RING-CLEAVAGE DIOXYGENASES DOMAIN-CONTAINING PROTEIN-RELATED"/>
    <property type="match status" value="1"/>
</dbReference>
<dbReference type="Proteomes" id="UP000054279">
    <property type="component" value="Unassembled WGS sequence"/>
</dbReference>
<dbReference type="SUPFAM" id="SSF49482">
    <property type="entry name" value="Aromatic compound dioxygenase"/>
    <property type="match status" value="1"/>
</dbReference>
<accession>A0A0C9ULX5</accession>
<organism evidence="2 3">
    <name type="scientific">Sphaerobolus stellatus (strain SS14)</name>
    <dbReference type="NCBI Taxonomy" id="990650"/>
    <lineage>
        <taxon>Eukaryota</taxon>
        <taxon>Fungi</taxon>
        <taxon>Dikarya</taxon>
        <taxon>Basidiomycota</taxon>
        <taxon>Agaricomycotina</taxon>
        <taxon>Agaricomycetes</taxon>
        <taxon>Phallomycetidae</taxon>
        <taxon>Geastrales</taxon>
        <taxon>Sphaerobolaceae</taxon>
        <taxon>Sphaerobolus</taxon>
    </lineage>
</organism>
<evidence type="ECO:0000313" key="3">
    <source>
        <dbReference type="Proteomes" id="UP000054279"/>
    </source>
</evidence>
<reference evidence="2 3" key="1">
    <citation type="submission" date="2014-06" db="EMBL/GenBank/DDBJ databases">
        <title>Evolutionary Origins and Diversification of the Mycorrhizal Mutualists.</title>
        <authorList>
            <consortium name="DOE Joint Genome Institute"/>
            <consortium name="Mycorrhizal Genomics Consortium"/>
            <person name="Kohler A."/>
            <person name="Kuo A."/>
            <person name="Nagy L.G."/>
            <person name="Floudas D."/>
            <person name="Copeland A."/>
            <person name="Barry K.W."/>
            <person name="Cichocki N."/>
            <person name="Veneault-Fourrey C."/>
            <person name="LaButti K."/>
            <person name="Lindquist E.A."/>
            <person name="Lipzen A."/>
            <person name="Lundell T."/>
            <person name="Morin E."/>
            <person name="Murat C."/>
            <person name="Riley R."/>
            <person name="Ohm R."/>
            <person name="Sun H."/>
            <person name="Tunlid A."/>
            <person name="Henrissat B."/>
            <person name="Grigoriev I.V."/>
            <person name="Hibbett D.S."/>
            <person name="Martin F."/>
        </authorList>
    </citation>
    <scope>NUCLEOTIDE SEQUENCE [LARGE SCALE GENOMIC DNA]</scope>
    <source>
        <strain evidence="2 3">SS14</strain>
    </source>
</reference>
<dbReference type="InterPro" id="IPR015889">
    <property type="entry name" value="Intradiol_dOase_core"/>
</dbReference>
<dbReference type="PANTHER" id="PTHR34315">
    <property type="match status" value="1"/>
</dbReference>
<dbReference type="Gene3D" id="2.60.130.10">
    <property type="entry name" value="Aromatic compound dioxygenase"/>
    <property type="match status" value="1"/>
</dbReference>
<feature type="compositionally biased region" description="Low complexity" evidence="1">
    <location>
        <begin position="144"/>
        <end position="153"/>
    </location>
</feature>
<feature type="region of interest" description="Disordered" evidence="1">
    <location>
        <begin position="134"/>
        <end position="153"/>
    </location>
</feature>
<dbReference type="GO" id="GO:0005506">
    <property type="term" value="F:iron ion binding"/>
    <property type="evidence" value="ECO:0007669"/>
    <property type="project" value="InterPro"/>
</dbReference>
<dbReference type="EMBL" id="KN837370">
    <property type="protein sequence ID" value="KIJ26411.1"/>
    <property type="molecule type" value="Genomic_DNA"/>
</dbReference>
<keyword evidence="3" id="KW-1185">Reference proteome</keyword>
<protein>
    <submittedName>
        <fullName evidence="2">Unplaced genomic scaffold SPHSTscaffold_295, whole genome shotgun sequence</fullName>
    </submittedName>
</protein>
<dbReference type="AlphaFoldDB" id="A0A0C9ULX5"/>
<dbReference type="GO" id="GO:0016702">
    <property type="term" value="F:oxidoreductase activity, acting on single donors with incorporation of molecular oxygen, incorporation of two atoms of oxygen"/>
    <property type="evidence" value="ECO:0007669"/>
    <property type="project" value="InterPro"/>
</dbReference>
<sequence length="201" mass="20874">MACLINDIIIFSIPFASGNSNVNNLTDINPETDSSGVVNFMTVVPGHYTGRTNHIHIMASLDATLLGVLLDKVETVAPYALNTQEKLRNSNDNIFSEEVELMNPVPEYILLNVTYTLSLVVILTENGGVVNADSGMGGPGGAPGSAPSSISASSSSSATVKISTMTATATSTTTQANNTATKTTSAAASTSTHELYTSILD</sequence>
<evidence type="ECO:0000313" key="2">
    <source>
        <dbReference type="EMBL" id="KIJ26411.1"/>
    </source>
</evidence>
<evidence type="ECO:0000256" key="1">
    <source>
        <dbReference type="SAM" id="MobiDB-lite"/>
    </source>
</evidence>
<gene>
    <name evidence="2" type="ORF">M422DRAFT_55550</name>
</gene>
<name>A0A0C9ULX5_SPHS4</name>
<dbReference type="OrthoDB" id="121380at2759"/>
<proteinExistence type="predicted"/>
<dbReference type="HOGENOM" id="CLU_1361180_0_0_1"/>